<dbReference type="CDD" id="cd08893">
    <property type="entry name" value="SRPBCC_CalC_Aha1-like_GntR-HTH"/>
    <property type="match status" value="1"/>
</dbReference>
<dbReference type="Gene3D" id="3.30.530.20">
    <property type="match status" value="1"/>
</dbReference>
<keyword evidence="4" id="KW-1185">Reference proteome</keyword>
<proteinExistence type="inferred from homology"/>
<dbReference type="AlphaFoldDB" id="A0A512T3I6"/>
<dbReference type="Proteomes" id="UP000321793">
    <property type="component" value="Unassembled WGS sequence"/>
</dbReference>
<accession>A0A512T3I6</accession>
<evidence type="ECO:0000256" key="1">
    <source>
        <dbReference type="ARBA" id="ARBA00006817"/>
    </source>
</evidence>
<dbReference type="EMBL" id="BKBA01000011">
    <property type="protein sequence ID" value="GEQ14795.1"/>
    <property type="molecule type" value="Genomic_DNA"/>
</dbReference>
<protein>
    <submittedName>
        <fullName evidence="3">ATPase</fullName>
    </submittedName>
</protein>
<evidence type="ECO:0000313" key="4">
    <source>
        <dbReference type="Proteomes" id="UP000321793"/>
    </source>
</evidence>
<dbReference type="InterPro" id="IPR023393">
    <property type="entry name" value="START-like_dom_sf"/>
</dbReference>
<gene>
    <name evidence="3" type="ORF">KLO01_28420</name>
</gene>
<name>A0A512T3I6_9MICO</name>
<dbReference type="InterPro" id="IPR013538">
    <property type="entry name" value="ASHA1/2-like_C"/>
</dbReference>
<dbReference type="RefSeq" id="WP_147066266.1">
    <property type="nucleotide sequence ID" value="NZ_BAABDN010000003.1"/>
</dbReference>
<evidence type="ECO:0000313" key="3">
    <source>
        <dbReference type="EMBL" id="GEQ14795.1"/>
    </source>
</evidence>
<dbReference type="SUPFAM" id="SSF55961">
    <property type="entry name" value="Bet v1-like"/>
    <property type="match status" value="1"/>
</dbReference>
<comment type="caution">
    <text evidence="3">The sequence shown here is derived from an EMBL/GenBank/DDBJ whole genome shotgun (WGS) entry which is preliminary data.</text>
</comment>
<dbReference type="Pfam" id="PF08327">
    <property type="entry name" value="AHSA1"/>
    <property type="match status" value="1"/>
</dbReference>
<sequence length="156" mass="17214">MTTQHVYQTYIRAEVEEVWRALTDPEATRQYFHATHWTSPPVAGEAFSTLLPDGSTAVDGVVEEVTPPHRLVHTWHPVYSDDLAAEPPSRVAWELTAAGEGLTHLRLTHSALEQSPLTSETVRDGWVWILDSMKSLLETGSALPPVAREPQAANPA</sequence>
<reference evidence="3 4" key="1">
    <citation type="submission" date="2019-07" db="EMBL/GenBank/DDBJ databases">
        <title>Whole genome shotgun sequence of Knoellia locipacati NBRC 109775.</title>
        <authorList>
            <person name="Hosoyama A."/>
            <person name="Uohara A."/>
            <person name="Ohji S."/>
            <person name="Ichikawa N."/>
        </authorList>
    </citation>
    <scope>NUCLEOTIDE SEQUENCE [LARGE SCALE GENOMIC DNA]</scope>
    <source>
        <strain evidence="3 4">NBRC 109775</strain>
    </source>
</reference>
<comment type="similarity">
    <text evidence="1">Belongs to the AHA1 family.</text>
</comment>
<feature type="domain" description="Activator of Hsp90 ATPase homologue 1/2-like C-terminal" evidence="2">
    <location>
        <begin position="13"/>
        <end position="138"/>
    </location>
</feature>
<dbReference type="OrthoDB" id="9815653at2"/>
<organism evidence="3 4">
    <name type="scientific">Knoellia locipacati</name>
    <dbReference type="NCBI Taxonomy" id="882824"/>
    <lineage>
        <taxon>Bacteria</taxon>
        <taxon>Bacillati</taxon>
        <taxon>Actinomycetota</taxon>
        <taxon>Actinomycetes</taxon>
        <taxon>Micrococcales</taxon>
        <taxon>Intrasporangiaceae</taxon>
        <taxon>Knoellia</taxon>
    </lineage>
</organism>
<evidence type="ECO:0000259" key="2">
    <source>
        <dbReference type="Pfam" id="PF08327"/>
    </source>
</evidence>